<protein>
    <recommendedName>
        <fullName evidence="5">Encoded protein</fullName>
    </recommendedName>
</protein>
<organism evidence="3 4">
    <name type="scientific">Dunaliella salina</name>
    <name type="common">Green alga</name>
    <name type="synonym">Protococcus salinus</name>
    <dbReference type="NCBI Taxonomy" id="3046"/>
    <lineage>
        <taxon>Eukaryota</taxon>
        <taxon>Viridiplantae</taxon>
        <taxon>Chlorophyta</taxon>
        <taxon>core chlorophytes</taxon>
        <taxon>Chlorophyceae</taxon>
        <taxon>CS clade</taxon>
        <taxon>Chlamydomonadales</taxon>
        <taxon>Dunaliellaceae</taxon>
        <taxon>Dunaliella</taxon>
    </lineage>
</organism>
<gene>
    <name evidence="3" type="ORF">DUNSADRAFT_14896</name>
</gene>
<keyword evidence="2" id="KW-0812">Transmembrane</keyword>
<evidence type="ECO:0000313" key="4">
    <source>
        <dbReference type="Proteomes" id="UP000815325"/>
    </source>
</evidence>
<dbReference type="EMBL" id="MU070068">
    <property type="protein sequence ID" value="KAF5830209.1"/>
    <property type="molecule type" value="Genomic_DNA"/>
</dbReference>
<keyword evidence="4" id="KW-1185">Reference proteome</keyword>
<evidence type="ECO:0000313" key="3">
    <source>
        <dbReference type="EMBL" id="KAF5830209.1"/>
    </source>
</evidence>
<name>A0ABQ7G6I6_DUNSA</name>
<evidence type="ECO:0000256" key="1">
    <source>
        <dbReference type="SAM" id="MobiDB-lite"/>
    </source>
</evidence>
<evidence type="ECO:0008006" key="5">
    <source>
        <dbReference type="Google" id="ProtNLM"/>
    </source>
</evidence>
<accession>A0ABQ7G6I6</accession>
<comment type="caution">
    <text evidence="3">The sequence shown here is derived from an EMBL/GenBank/DDBJ whole genome shotgun (WGS) entry which is preliminary data.</text>
</comment>
<feature type="transmembrane region" description="Helical" evidence="2">
    <location>
        <begin position="20"/>
        <end position="42"/>
    </location>
</feature>
<keyword evidence="2" id="KW-0472">Membrane</keyword>
<dbReference type="Proteomes" id="UP000815325">
    <property type="component" value="Unassembled WGS sequence"/>
</dbReference>
<keyword evidence="2" id="KW-1133">Transmembrane helix</keyword>
<proteinExistence type="predicted"/>
<sequence>MPNCMKQQVVMCFIWSRHPMFQWTSCIQALGVLHGVLVSMMLPLSPLDLDEMFGGGPPKGQKAKDDQKKKGEDPFGFVNEELAPIPPPPPPPPPVPAAPLLRLHETWRAKVMCHKGGKEK</sequence>
<feature type="compositionally biased region" description="Basic and acidic residues" evidence="1">
    <location>
        <begin position="62"/>
        <end position="73"/>
    </location>
</feature>
<feature type="region of interest" description="Disordered" evidence="1">
    <location>
        <begin position="51"/>
        <end position="99"/>
    </location>
</feature>
<evidence type="ECO:0000256" key="2">
    <source>
        <dbReference type="SAM" id="Phobius"/>
    </source>
</evidence>
<reference evidence="3" key="1">
    <citation type="submission" date="2017-08" db="EMBL/GenBank/DDBJ databases">
        <authorList>
            <person name="Polle J.E."/>
            <person name="Barry K."/>
            <person name="Cushman J."/>
            <person name="Schmutz J."/>
            <person name="Tran D."/>
            <person name="Hathwaick L.T."/>
            <person name="Yim W.C."/>
            <person name="Jenkins J."/>
            <person name="Mckie-Krisberg Z.M."/>
            <person name="Prochnik S."/>
            <person name="Lindquist E."/>
            <person name="Dockter R.B."/>
            <person name="Adam C."/>
            <person name="Molina H."/>
            <person name="Bunkerborg J."/>
            <person name="Jin E."/>
            <person name="Buchheim M."/>
            <person name="Magnuson J."/>
        </authorList>
    </citation>
    <scope>NUCLEOTIDE SEQUENCE</scope>
    <source>
        <strain evidence="3">CCAP 19/18</strain>
    </source>
</reference>
<feature type="compositionally biased region" description="Pro residues" evidence="1">
    <location>
        <begin position="84"/>
        <end position="97"/>
    </location>
</feature>